<reference evidence="10 11" key="1">
    <citation type="submission" date="2023-08" db="EMBL/GenBank/DDBJ databases">
        <title>Pleionea litopenaei sp. nov., isolated from stomach of juvenile Litopenaeus vannamei.</title>
        <authorList>
            <person name="Rho A.M."/>
            <person name="Hwang C.Y."/>
        </authorList>
    </citation>
    <scope>NUCLEOTIDE SEQUENCE [LARGE SCALE GENOMIC DNA]</scope>
    <source>
        <strain evidence="10 11">HL-JVS1</strain>
    </source>
</reference>
<dbReference type="InterPro" id="IPR024079">
    <property type="entry name" value="MetalloPept_cat_dom_sf"/>
</dbReference>
<dbReference type="InterPro" id="IPR050414">
    <property type="entry name" value="Fungal_M35_metalloproteases"/>
</dbReference>
<proteinExistence type="inferred from homology"/>
<evidence type="ECO:0000313" key="11">
    <source>
        <dbReference type="Proteomes" id="UP001239782"/>
    </source>
</evidence>
<sequence length="359" mass="39548">MMLTRLIVLLSGLVFSMLGFAQNNSGIDIKIKALKNQVNSTEDIWVKITLHNRSGETQKILKWYLPDAEGNIEDDIFSINRDGEAVMYLGRHYKRPAATDADYLELPDNKKITYTAELSSVYDFSTAGQYQIEFSAHNFALVTKNQNRGNAPDFSASLKSQNQTYILLTQARKGKPCNPRKEDCGGNGGGEDVSFTGSCSNSEQNAVLSALAAAKLMANDSVSYLNGSTGSRYTTWFGEYASSRWSKVGSNFDAIKDALDNKPKTFDCSCNQNYFAYVYPSQPYTVYLCRVFWQVPTTGTDSKAGTIIHEISHFNVVAGTDDIVYGQSGAKALAESNPSDAIKNADSHEYFAENTPSLD</sequence>
<dbReference type="SMART" id="SM01351">
    <property type="entry name" value="Aspzincin_M35"/>
    <property type="match status" value="1"/>
</dbReference>
<evidence type="ECO:0000256" key="1">
    <source>
        <dbReference type="ARBA" id="ARBA00001947"/>
    </source>
</evidence>
<protein>
    <submittedName>
        <fullName evidence="10">M35 family metallo-endopeptidase</fullName>
        <ecNumber evidence="10">3.4.24.-</ecNumber>
    </submittedName>
</protein>
<dbReference type="AlphaFoldDB" id="A0AA51RV38"/>
<keyword evidence="11" id="KW-1185">Reference proteome</keyword>
<keyword evidence="6" id="KW-0862">Zinc</keyword>
<evidence type="ECO:0000256" key="7">
    <source>
        <dbReference type="ARBA" id="ARBA00023049"/>
    </source>
</evidence>
<evidence type="ECO:0000259" key="9">
    <source>
        <dbReference type="SMART" id="SM01351"/>
    </source>
</evidence>
<dbReference type="PANTHER" id="PTHR37016:SF3">
    <property type="entry name" value="NEUTRAL PROTEASE 2-RELATED"/>
    <property type="match status" value="1"/>
</dbReference>
<keyword evidence="8" id="KW-0732">Signal</keyword>
<dbReference type="EC" id="3.4.24.-" evidence="10"/>
<comment type="similarity">
    <text evidence="2">Belongs to the peptidase M35 family.</text>
</comment>
<evidence type="ECO:0000256" key="8">
    <source>
        <dbReference type="SAM" id="SignalP"/>
    </source>
</evidence>
<dbReference type="Gene3D" id="3.40.390.10">
    <property type="entry name" value="Collagenase (Catalytic Domain)"/>
    <property type="match status" value="1"/>
</dbReference>
<accession>A0AA51RV38</accession>
<dbReference type="PANTHER" id="PTHR37016">
    <property type="match status" value="1"/>
</dbReference>
<evidence type="ECO:0000256" key="2">
    <source>
        <dbReference type="ARBA" id="ARBA00010279"/>
    </source>
</evidence>
<evidence type="ECO:0000256" key="4">
    <source>
        <dbReference type="ARBA" id="ARBA00022723"/>
    </source>
</evidence>
<keyword evidence="7" id="KW-0482">Metalloprotease</keyword>
<comment type="cofactor">
    <cofactor evidence="1">
        <name>Zn(2+)</name>
        <dbReference type="ChEBI" id="CHEBI:29105"/>
    </cofactor>
</comment>
<dbReference type="Proteomes" id="UP001239782">
    <property type="component" value="Chromosome"/>
</dbReference>
<dbReference type="GO" id="GO:0046872">
    <property type="term" value="F:metal ion binding"/>
    <property type="evidence" value="ECO:0007669"/>
    <property type="project" value="UniProtKB-KW"/>
</dbReference>
<dbReference type="EMBL" id="CP133548">
    <property type="protein sequence ID" value="WMS88281.1"/>
    <property type="molecule type" value="Genomic_DNA"/>
</dbReference>
<dbReference type="GO" id="GO:0004222">
    <property type="term" value="F:metalloendopeptidase activity"/>
    <property type="evidence" value="ECO:0007669"/>
    <property type="project" value="InterPro"/>
</dbReference>
<dbReference type="Pfam" id="PF14521">
    <property type="entry name" value="Aspzincin_M35"/>
    <property type="match status" value="1"/>
</dbReference>
<dbReference type="InterPro" id="IPR034115">
    <property type="entry name" value="M35_peptidyl-Lys"/>
</dbReference>
<organism evidence="10 11">
    <name type="scientific">Pleionea litopenaei</name>
    <dbReference type="NCBI Taxonomy" id="3070815"/>
    <lineage>
        <taxon>Bacteria</taxon>
        <taxon>Pseudomonadati</taxon>
        <taxon>Pseudomonadota</taxon>
        <taxon>Gammaproteobacteria</taxon>
        <taxon>Oceanospirillales</taxon>
        <taxon>Pleioneaceae</taxon>
        <taxon>Pleionea</taxon>
    </lineage>
</organism>
<dbReference type="RefSeq" id="WP_309203487.1">
    <property type="nucleotide sequence ID" value="NZ_CP133548.1"/>
</dbReference>
<dbReference type="SUPFAM" id="SSF55486">
    <property type="entry name" value="Metalloproteases ('zincins'), catalytic domain"/>
    <property type="match status" value="1"/>
</dbReference>
<name>A0AA51RV38_9GAMM</name>
<evidence type="ECO:0000256" key="5">
    <source>
        <dbReference type="ARBA" id="ARBA00022801"/>
    </source>
</evidence>
<dbReference type="InterPro" id="IPR029463">
    <property type="entry name" value="Lys_MEP"/>
</dbReference>
<dbReference type="GO" id="GO:0006508">
    <property type="term" value="P:proteolysis"/>
    <property type="evidence" value="ECO:0007669"/>
    <property type="project" value="UniProtKB-KW"/>
</dbReference>
<evidence type="ECO:0000313" key="10">
    <source>
        <dbReference type="EMBL" id="WMS88281.1"/>
    </source>
</evidence>
<keyword evidence="4" id="KW-0479">Metal-binding</keyword>
<feature type="chain" id="PRO_5041371506" evidence="8">
    <location>
        <begin position="22"/>
        <end position="359"/>
    </location>
</feature>
<feature type="domain" description="Lysine-specific metallo-endopeptidase" evidence="9">
    <location>
        <begin position="223"/>
        <end position="353"/>
    </location>
</feature>
<keyword evidence="5 10" id="KW-0378">Hydrolase</keyword>
<dbReference type="Gene3D" id="2.60.40.2970">
    <property type="match status" value="1"/>
</dbReference>
<evidence type="ECO:0000256" key="3">
    <source>
        <dbReference type="ARBA" id="ARBA00022670"/>
    </source>
</evidence>
<dbReference type="KEGG" id="plei:Q9312_05025"/>
<evidence type="ECO:0000256" key="6">
    <source>
        <dbReference type="ARBA" id="ARBA00022833"/>
    </source>
</evidence>
<gene>
    <name evidence="10" type="ORF">Q9312_05025</name>
</gene>
<keyword evidence="3" id="KW-0645">Protease</keyword>
<dbReference type="CDD" id="cd11306">
    <property type="entry name" value="M35_peptidyl-Lys"/>
    <property type="match status" value="1"/>
</dbReference>
<feature type="signal peptide" evidence="8">
    <location>
        <begin position="1"/>
        <end position="21"/>
    </location>
</feature>